<feature type="region of interest" description="Disordered" evidence="12">
    <location>
        <begin position="1"/>
        <end position="21"/>
    </location>
</feature>
<evidence type="ECO:0000256" key="7">
    <source>
        <dbReference type="ARBA" id="ARBA00023015"/>
    </source>
</evidence>
<dbReference type="GO" id="GO:0000785">
    <property type="term" value="C:chromatin"/>
    <property type="evidence" value="ECO:0007669"/>
    <property type="project" value="TreeGrafter"/>
</dbReference>
<protein>
    <submittedName>
        <fullName evidence="14">Kr-h1</fullName>
    </submittedName>
</protein>
<evidence type="ECO:0000256" key="9">
    <source>
        <dbReference type="ARBA" id="ARBA00023163"/>
    </source>
</evidence>
<dbReference type="FunFam" id="3.30.160.60:FF:000624">
    <property type="entry name" value="zinc finger protein 697"/>
    <property type="match status" value="1"/>
</dbReference>
<organism evidence="14">
    <name type="scientific">Bactrocera dorsalis</name>
    <name type="common">Oriental fruit fly</name>
    <name type="synonym">Dacus dorsalis</name>
    <dbReference type="NCBI Taxonomy" id="27457"/>
    <lineage>
        <taxon>Eukaryota</taxon>
        <taxon>Metazoa</taxon>
        <taxon>Ecdysozoa</taxon>
        <taxon>Arthropoda</taxon>
        <taxon>Hexapoda</taxon>
        <taxon>Insecta</taxon>
        <taxon>Pterygota</taxon>
        <taxon>Neoptera</taxon>
        <taxon>Endopterygota</taxon>
        <taxon>Diptera</taxon>
        <taxon>Brachycera</taxon>
        <taxon>Muscomorpha</taxon>
        <taxon>Tephritoidea</taxon>
        <taxon>Tephritidae</taxon>
        <taxon>Bactrocera</taxon>
        <taxon>Bactrocera</taxon>
    </lineage>
</organism>
<keyword evidence="4" id="KW-0677">Repeat</keyword>
<dbReference type="SMART" id="SM00355">
    <property type="entry name" value="ZnF_C2H2"/>
    <property type="match status" value="8"/>
</dbReference>
<dbReference type="GO" id="GO:0000978">
    <property type="term" value="F:RNA polymerase II cis-regulatory region sequence-specific DNA binding"/>
    <property type="evidence" value="ECO:0007669"/>
    <property type="project" value="TreeGrafter"/>
</dbReference>
<feature type="region of interest" description="Disordered" evidence="12">
    <location>
        <begin position="495"/>
        <end position="603"/>
    </location>
</feature>
<keyword evidence="5 11" id="KW-0863">Zinc-finger</keyword>
<dbReference type="FunFam" id="3.30.160.60:FF:001627">
    <property type="entry name" value="Zinc finger protein 655"/>
    <property type="match status" value="1"/>
</dbReference>
<feature type="compositionally biased region" description="Basic and acidic residues" evidence="12">
    <location>
        <begin position="589"/>
        <end position="598"/>
    </location>
</feature>
<dbReference type="FunFam" id="3.30.160.60:FF:000110">
    <property type="entry name" value="Zinc finger protein-like"/>
    <property type="match status" value="1"/>
</dbReference>
<comment type="similarity">
    <text evidence="2">Belongs to the krueppel C2H2-type zinc-finger protein family.</text>
</comment>
<feature type="domain" description="C2H2-type" evidence="13">
    <location>
        <begin position="369"/>
        <end position="396"/>
    </location>
</feature>
<feature type="compositionally biased region" description="Polar residues" evidence="12">
    <location>
        <begin position="578"/>
        <end position="587"/>
    </location>
</feature>
<dbReference type="Pfam" id="PF00096">
    <property type="entry name" value="zf-C2H2"/>
    <property type="match status" value="5"/>
</dbReference>
<name>A0A3G2KQQ7_BACDO</name>
<dbReference type="PROSITE" id="PS50157">
    <property type="entry name" value="ZINC_FINGER_C2H2_2"/>
    <property type="match status" value="8"/>
</dbReference>
<evidence type="ECO:0000256" key="11">
    <source>
        <dbReference type="PROSITE-ProRule" id="PRU00042"/>
    </source>
</evidence>
<dbReference type="GO" id="GO:0031519">
    <property type="term" value="C:PcG protein complex"/>
    <property type="evidence" value="ECO:0007669"/>
    <property type="project" value="TreeGrafter"/>
</dbReference>
<feature type="compositionally biased region" description="Low complexity" evidence="12">
    <location>
        <begin position="640"/>
        <end position="651"/>
    </location>
</feature>
<keyword evidence="6" id="KW-0862">Zinc</keyword>
<evidence type="ECO:0000313" key="14">
    <source>
        <dbReference type="EMBL" id="AYN61559.1"/>
    </source>
</evidence>
<keyword evidence="10" id="KW-0539">Nucleus</keyword>
<sequence length="943" mass="104948">MAQRNDNNGKSANNSSNWRSKQNWIKDALSKSGTELMEITTTTTPMKKTPNVSQKIMSRRVRNKKNTGESSADVAKKETPIKMVYHQSSPLVIKTEKLNQAQFCTPLQTRTELSSVTTKRILEAHQLQHGAPVLYSNNSNVTTMQQQQQLTSTSLPHTSIIPINVTQMTTANISIPANIKAEPNIGIYGTAAPGRNTNAPATTLQVNGSGNINRKQTINKPKFKCEQCGMTFGSKSAHTSHTKSHAKSKDLVGVSAAESTRRAEISETITPAGIPKMPNMTGDPYQCNVCQKTFAVPARLIRHYRTHTGERPFECEFCHKLFSVKENLQVHRRIHTKERPYKCDVCDRAFEHSGKLHRHKRIHTGERPHKCSVCEKTFIQSGQLVIHMRTHTGEKPYKCPVEGCGKGFTCSKQLKVHSRTHTGEKPYHCDICYRDFGYNHVLKLHRVQHYGSKCYKCTICDRTFGSKKEMEAHIKGHAKELPDNEDGLAAGAIIADNTSNSGSSSSSGEVSSTPASPSSATPSDVAPVKPRKTKRCRVQSIKKSTSNTPNQSSPRSTLSPSSSLASTSRLSDGMLESMPTSPQTPQTLEIDHQSRDSGVDSASNNRQLSISLAAINSTDNNAQHTFTHIIEDLPTDLSKQPTQPEQQTTTTKLYPTQNSLNYHQQTVPPNYSYHHLQQQSIDFDQSELEPPTINPALLEAASIVRRRDMLDSPREEEVTFGGIPFKQTRHTENQNQFQPQHRSHDHKYQEQMNEPVYDIERSNLIASPMPTSSFSSHHSISHDLSQYDDTREANELIEHYKRGELARHGLHKGYAPVPKYEPSLLNNEIVRQVEAAIAPLRSSTESPKRSSSPESDSMMMADRDVMTLPLRKRKLYMHEGSPIESTAINVPTLEMENTLGHIGLASGSVEPNHVNIDAVDNANHESGAKVMRMSSVIQFAKAS</sequence>
<dbReference type="GO" id="GO:0008270">
    <property type="term" value="F:zinc ion binding"/>
    <property type="evidence" value="ECO:0007669"/>
    <property type="project" value="UniProtKB-KW"/>
</dbReference>
<evidence type="ECO:0000256" key="3">
    <source>
        <dbReference type="ARBA" id="ARBA00022723"/>
    </source>
</evidence>
<reference evidence="14" key="1">
    <citation type="submission" date="2018-01" db="EMBL/GenBank/DDBJ databases">
        <title>Involvement of Kr-h1 mediated in reproduction of Bactrocera dorsalis (Hendel) (Diptera: Tephritidae).</title>
        <authorList>
            <person name="Yue Y."/>
            <person name="Dou W."/>
            <person name="Wang J."/>
        </authorList>
    </citation>
    <scope>NUCLEOTIDE SEQUENCE</scope>
</reference>
<feature type="domain" description="C2H2-type" evidence="13">
    <location>
        <begin position="397"/>
        <end position="426"/>
    </location>
</feature>
<dbReference type="Gene3D" id="3.30.160.60">
    <property type="entry name" value="Classic Zinc Finger"/>
    <property type="match status" value="6"/>
</dbReference>
<evidence type="ECO:0000256" key="12">
    <source>
        <dbReference type="SAM" id="MobiDB-lite"/>
    </source>
</evidence>
<evidence type="ECO:0000256" key="8">
    <source>
        <dbReference type="ARBA" id="ARBA00023125"/>
    </source>
</evidence>
<comment type="subcellular location">
    <subcellularLocation>
        <location evidence="1">Nucleus</location>
    </subcellularLocation>
</comment>
<dbReference type="GO" id="GO:0005667">
    <property type="term" value="C:transcription regulator complex"/>
    <property type="evidence" value="ECO:0007669"/>
    <property type="project" value="TreeGrafter"/>
</dbReference>
<feature type="domain" description="C2H2-type" evidence="13">
    <location>
        <begin position="285"/>
        <end position="312"/>
    </location>
</feature>
<evidence type="ECO:0000256" key="2">
    <source>
        <dbReference type="ARBA" id="ARBA00006991"/>
    </source>
</evidence>
<feature type="domain" description="C2H2-type" evidence="13">
    <location>
        <begin position="341"/>
        <end position="368"/>
    </location>
</feature>
<keyword evidence="3" id="KW-0479">Metal-binding</keyword>
<feature type="region of interest" description="Disordered" evidence="12">
    <location>
        <begin position="236"/>
        <end position="264"/>
    </location>
</feature>
<dbReference type="SUPFAM" id="SSF57667">
    <property type="entry name" value="beta-beta-alpha zinc fingers"/>
    <property type="match status" value="4"/>
</dbReference>
<dbReference type="Pfam" id="PF13894">
    <property type="entry name" value="zf-C2H2_4"/>
    <property type="match status" value="1"/>
</dbReference>
<feature type="compositionally biased region" description="Low complexity" evidence="12">
    <location>
        <begin position="841"/>
        <end position="857"/>
    </location>
</feature>
<feature type="domain" description="C2H2-type" evidence="13">
    <location>
        <begin position="427"/>
        <end position="454"/>
    </location>
</feature>
<evidence type="ECO:0000256" key="10">
    <source>
        <dbReference type="ARBA" id="ARBA00023242"/>
    </source>
</evidence>
<dbReference type="InterPro" id="IPR013087">
    <property type="entry name" value="Znf_C2H2_type"/>
</dbReference>
<feature type="compositionally biased region" description="Low complexity" evidence="12">
    <location>
        <begin position="495"/>
        <end position="527"/>
    </location>
</feature>
<dbReference type="GO" id="GO:0000981">
    <property type="term" value="F:DNA-binding transcription factor activity, RNA polymerase II-specific"/>
    <property type="evidence" value="ECO:0007669"/>
    <property type="project" value="TreeGrafter"/>
</dbReference>
<feature type="domain" description="C2H2-type" evidence="13">
    <location>
        <begin position="223"/>
        <end position="250"/>
    </location>
</feature>
<feature type="domain" description="C2H2-type" evidence="13">
    <location>
        <begin position="313"/>
        <end position="340"/>
    </location>
</feature>
<evidence type="ECO:0000256" key="1">
    <source>
        <dbReference type="ARBA" id="ARBA00004123"/>
    </source>
</evidence>
<feature type="region of interest" description="Disordered" evidence="12">
    <location>
        <begin position="840"/>
        <end position="860"/>
    </location>
</feature>
<dbReference type="OrthoDB" id="6591996at2759"/>
<dbReference type="FunFam" id="3.30.160.60:FF:000275">
    <property type="entry name" value="zinc finger protein 90 homolog"/>
    <property type="match status" value="1"/>
</dbReference>
<feature type="compositionally biased region" description="Low complexity" evidence="12">
    <location>
        <begin position="552"/>
        <end position="571"/>
    </location>
</feature>
<evidence type="ECO:0000256" key="4">
    <source>
        <dbReference type="ARBA" id="ARBA00022737"/>
    </source>
</evidence>
<evidence type="ECO:0000259" key="13">
    <source>
        <dbReference type="PROSITE" id="PS50157"/>
    </source>
</evidence>
<keyword evidence="7" id="KW-0805">Transcription regulation</keyword>
<evidence type="ECO:0000256" key="5">
    <source>
        <dbReference type="ARBA" id="ARBA00022771"/>
    </source>
</evidence>
<dbReference type="AlphaFoldDB" id="A0A3G2KQQ7"/>
<accession>A0A3G2KQQ7</accession>
<keyword evidence="8" id="KW-0238">DNA-binding</keyword>
<feature type="region of interest" description="Disordered" evidence="12">
    <location>
        <begin position="634"/>
        <end position="657"/>
    </location>
</feature>
<dbReference type="PANTHER" id="PTHR14003">
    <property type="entry name" value="TRANSCRIPTIONAL REPRESSOR PROTEIN YY"/>
    <property type="match status" value="1"/>
</dbReference>
<dbReference type="PANTHER" id="PTHR14003:SF23">
    <property type="entry name" value="ZINC FINGER PROTEIN 143"/>
    <property type="match status" value="1"/>
</dbReference>
<evidence type="ECO:0000256" key="6">
    <source>
        <dbReference type="ARBA" id="ARBA00022833"/>
    </source>
</evidence>
<dbReference type="PROSITE" id="PS00028">
    <property type="entry name" value="ZINC_FINGER_C2H2_1"/>
    <property type="match status" value="8"/>
</dbReference>
<dbReference type="FunFam" id="3.30.160.60:FF:000064">
    <property type="entry name" value="Early growth response protein 3"/>
    <property type="match status" value="1"/>
</dbReference>
<keyword evidence="9" id="KW-0804">Transcription</keyword>
<feature type="compositionally biased region" description="Polar residues" evidence="12">
    <location>
        <begin position="541"/>
        <end position="551"/>
    </location>
</feature>
<proteinExistence type="evidence at transcript level"/>
<feature type="domain" description="C2H2-type" evidence="13">
    <location>
        <begin position="455"/>
        <end position="482"/>
    </location>
</feature>
<dbReference type="EMBL" id="MG763073">
    <property type="protein sequence ID" value="AYN61559.1"/>
    <property type="molecule type" value="mRNA"/>
</dbReference>
<dbReference type="InterPro" id="IPR036236">
    <property type="entry name" value="Znf_C2H2_sf"/>
</dbReference>